<evidence type="ECO:0000313" key="2">
    <source>
        <dbReference type="EMBL" id="BBO90347.1"/>
    </source>
</evidence>
<keyword evidence="3" id="KW-1185">Reference proteome</keyword>
<keyword evidence="1" id="KW-0732">Signal</keyword>
<dbReference type="GO" id="GO:0055085">
    <property type="term" value="P:transmembrane transport"/>
    <property type="evidence" value="ECO:0007669"/>
    <property type="project" value="InterPro"/>
</dbReference>
<reference evidence="2 3" key="1">
    <citation type="submission" date="2019-11" db="EMBL/GenBank/DDBJ databases">
        <title>Comparative genomics of hydrocarbon-degrading Desulfosarcina strains.</title>
        <authorList>
            <person name="Watanabe M."/>
            <person name="Kojima H."/>
            <person name="Fukui M."/>
        </authorList>
    </citation>
    <scope>NUCLEOTIDE SEQUENCE [LARGE SCALE GENOMIC DNA]</scope>
    <source>
        <strain evidence="3">oXyS1</strain>
    </source>
</reference>
<dbReference type="PANTHER" id="PTHR33376">
    <property type="match status" value="1"/>
</dbReference>
<dbReference type="AlphaFoldDB" id="A0A5K8ACJ0"/>
<accession>A0A5K8ACJ0</accession>
<protein>
    <submittedName>
        <fullName evidence="2">Uncharacterized protein</fullName>
    </submittedName>
</protein>
<proteinExistence type="predicted"/>
<dbReference type="Pfam" id="PF03480">
    <property type="entry name" value="DctP"/>
    <property type="match status" value="1"/>
</dbReference>
<evidence type="ECO:0000313" key="3">
    <source>
        <dbReference type="Proteomes" id="UP000422108"/>
    </source>
</evidence>
<gene>
    <name evidence="2" type="ORF">DSCOOX_35270</name>
</gene>
<evidence type="ECO:0000256" key="1">
    <source>
        <dbReference type="ARBA" id="ARBA00022729"/>
    </source>
</evidence>
<dbReference type="EMBL" id="AP021879">
    <property type="protein sequence ID" value="BBO90347.1"/>
    <property type="molecule type" value="Genomic_DNA"/>
</dbReference>
<dbReference type="PANTHER" id="PTHR33376:SF15">
    <property type="entry name" value="BLL6794 PROTEIN"/>
    <property type="match status" value="1"/>
</dbReference>
<dbReference type="Proteomes" id="UP000422108">
    <property type="component" value="Chromosome"/>
</dbReference>
<dbReference type="InterPro" id="IPR018389">
    <property type="entry name" value="DctP_fam"/>
</dbReference>
<organism evidence="2 3">
    <name type="scientific">Desulfosarcina ovata subsp. ovata</name>
    <dbReference type="NCBI Taxonomy" id="2752305"/>
    <lineage>
        <taxon>Bacteria</taxon>
        <taxon>Pseudomonadati</taxon>
        <taxon>Thermodesulfobacteriota</taxon>
        <taxon>Desulfobacteria</taxon>
        <taxon>Desulfobacterales</taxon>
        <taxon>Desulfosarcinaceae</taxon>
        <taxon>Desulfosarcina</taxon>
    </lineage>
</organism>
<sequence>MLKANKVFEGVVKGIADIGFSNLAYTRGRFQEMEICDLPLGMPSGWVSTHVAEDFYRKYQPKEFNKAKILYFSACGPNLISTTEKPVYTLEDLKGQTLRATGRIADTAAALGATSRPMGIGETYESVKRNVISGVMLPLETMKGFRLGELLKYCTANWQVGNNTVRHSH</sequence>
<name>A0A5K8ACJ0_9BACT</name>
<dbReference type="InterPro" id="IPR038404">
    <property type="entry name" value="TRAP_DctP_sf"/>
</dbReference>
<dbReference type="Gene3D" id="3.40.190.170">
    <property type="entry name" value="Bacterial extracellular solute-binding protein, family 7"/>
    <property type="match status" value="1"/>
</dbReference>